<keyword evidence="9" id="KW-1185">Reference proteome</keyword>
<evidence type="ECO:0000256" key="1">
    <source>
        <dbReference type="ARBA" id="ARBA00004123"/>
    </source>
</evidence>
<keyword evidence="3 4" id="KW-0539">Nucleus</keyword>
<evidence type="ECO:0000313" key="9">
    <source>
        <dbReference type="Proteomes" id="UP001445076"/>
    </source>
</evidence>
<feature type="region of interest" description="Disordered" evidence="6">
    <location>
        <begin position="32"/>
        <end position="83"/>
    </location>
</feature>
<feature type="compositionally biased region" description="Polar residues" evidence="6">
    <location>
        <begin position="822"/>
        <end position="838"/>
    </location>
</feature>
<dbReference type="SMART" id="SM00398">
    <property type="entry name" value="HMG"/>
    <property type="match status" value="3"/>
</dbReference>
<sequence>MGKFLSQVDSEASVTPMLDILKEKKKKKKKVKEVEESEYTTYENLQPEEPEELLPKKKKKKKRKHEESWETTNLSMDNQEDVEAENQIMETAVKEKTKKKKKHRLENKVQEENAGFIKPEECEEKMQSEVSLPQTPVTTRITTPKKRPLDQESTSKKKKHRSLDLSNEEMNIEPDEDAGKDEILESQSWMKDDELRLLNNMKAQLPRKDKMSYRRRLKDIDWEKAAFGNFTAGDCRSHFEEILTGIKSVKTLAMVLDEVTENLPELLLKKRKILLPIHRFMRDTSDRSHKKQFTNGGNGFVNLAKAWKNLPEEEKEVYRKPYQEELAEERIRLPSKSSHRNKMRKMCPFDLPRSPLEIWIAEEKKLPNKEAVTYKEWKQKFQNLEKEDKLKHIITSLREFYEYKKSADEYVEKNPDFVFPIIQGPSKSDVQLFLEYRRMPMLPPTRPTMMYYHELQKAGELDQFSGSEKLVVAMERYKNLPSSRKLHYKSLLDKKMEKYRMQMDAWEENQDELTLFMRARLLGRKIKKTENPKKTAPSASTRRQLLKPSEAFENTIKFEMSIPKFLDEPCKPPKNPFMLFRMKLKHLVQDKCESQSQVSNVCLKEWKNLSKDEKQRYTERCEELKEKYAEQVLQYVKNMNKNLRRLYVGVHRKTLFTFFQRDIFEEVYPNKKYPVYLLSPRKQKTVRKTTEDNFSGEVSDDDFTADSFSGKNNNKNVEFKKNENKSDCLQSKDKLSSDGYVKSKAVEGTSHSDAAKSKLKKGKEISAPTVSMFETKVKYLGTKTLDSFSSDDDQRIQDANVKTFEEESTKTESDSECDIERSQSPYKGSAEASLTTIPNKLESDDCSSSDGYSHTHVMPARKTTKSIRKKV</sequence>
<dbReference type="SUPFAM" id="SSF47095">
    <property type="entry name" value="HMG-box"/>
    <property type="match status" value="2"/>
</dbReference>
<feature type="coiled-coil region" evidence="5">
    <location>
        <begin position="607"/>
        <end position="634"/>
    </location>
</feature>
<dbReference type="PANTHER" id="PTHR46318:SF3">
    <property type="entry name" value="UPSTREAM BINDING TRANSCRIPTION FACTOR"/>
    <property type="match status" value="1"/>
</dbReference>
<feature type="compositionally biased region" description="Basic residues" evidence="6">
    <location>
        <begin position="96"/>
        <end position="105"/>
    </location>
</feature>
<dbReference type="InterPro" id="IPR036910">
    <property type="entry name" value="HMG_box_dom_sf"/>
</dbReference>
<evidence type="ECO:0000259" key="7">
    <source>
        <dbReference type="PROSITE" id="PS50118"/>
    </source>
</evidence>
<dbReference type="AlphaFoldDB" id="A0AAW0VVE3"/>
<dbReference type="PANTHER" id="PTHR46318">
    <property type="entry name" value="UPSTREAM BINDING TRANSCRIPTION FACTOR"/>
    <property type="match status" value="1"/>
</dbReference>
<evidence type="ECO:0000313" key="8">
    <source>
        <dbReference type="EMBL" id="KAK8720941.1"/>
    </source>
</evidence>
<proteinExistence type="predicted"/>
<evidence type="ECO:0000256" key="3">
    <source>
        <dbReference type="ARBA" id="ARBA00023242"/>
    </source>
</evidence>
<feature type="DNA-binding region" description="HMG box" evidence="4">
    <location>
        <begin position="570"/>
        <end position="636"/>
    </location>
</feature>
<protein>
    <recommendedName>
        <fullName evidence="7">HMG box domain-containing protein</fullName>
    </recommendedName>
</protein>
<evidence type="ECO:0000256" key="4">
    <source>
        <dbReference type="PROSITE-ProRule" id="PRU00267"/>
    </source>
</evidence>
<keyword evidence="5" id="KW-0175">Coiled coil</keyword>
<evidence type="ECO:0000256" key="2">
    <source>
        <dbReference type="ARBA" id="ARBA00023125"/>
    </source>
</evidence>
<organism evidence="8 9">
    <name type="scientific">Cherax quadricarinatus</name>
    <name type="common">Australian red claw crayfish</name>
    <dbReference type="NCBI Taxonomy" id="27406"/>
    <lineage>
        <taxon>Eukaryota</taxon>
        <taxon>Metazoa</taxon>
        <taxon>Ecdysozoa</taxon>
        <taxon>Arthropoda</taxon>
        <taxon>Crustacea</taxon>
        <taxon>Multicrustacea</taxon>
        <taxon>Malacostraca</taxon>
        <taxon>Eumalacostraca</taxon>
        <taxon>Eucarida</taxon>
        <taxon>Decapoda</taxon>
        <taxon>Pleocyemata</taxon>
        <taxon>Astacidea</taxon>
        <taxon>Parastacoidea</taxon>
        <taxon>Parastacidae</taxon>
        <taxon>Cherax</taxon>
    </lineage>
</organism>
<dbReference type="InterPro" id="IPR009071">
    <property type="entry name" value="HMG_box_dom"/>
</dbReference>
<dbReference type="GO" id="GO:0003677">
    <property type="term" value="F:DNA binding"/>
    <property type="evidence" value="ECO:0007669"/>
    <property type="project" value="UniProtKB-UniRule"/>
</dbReference>
<feature type="compositionally biased region" description="Basic and acidic residues" evidence="6">
    <location>
        <begin position="118"/>
        <end position="127"/>
    </location>
</feature>
<feature type="compositionally biased region" description="Basic and acidic residues" evidence="6">
    <location>
        <begin position="803"/>
        <end position="821"/>
    </location>
</feature>
<dbReference type="Pfam" id="PF00505">
    <property type="entry name" value="HMG_box"/>
    <property type="match status" value="1"/>
</dbReference>
<gene>
    <name evidence="8" type="ORF">OTU49_013013</name>
</gene>
<dbReference type="PROSITE" id="PS50118">
    <property type="entry name" value="HMG_BOX_2"/>
    <property type="match status" value="1"/>
</dbReference>
<feature type="domain" description="HMG box" evidence="7">
    <location>
        <begin position="570"/>
        <end position="636"/>
    </location>
</feature>
<name>A0AAW0VVE3_CHEQU</name>
<feature type="compositionally biased region" description="Basic residues" evidence="6">
    <location>
        <begin position="862"/>
        <end position="871"/>
    </location>
</feature>
<feature type="region of interest" description="Disordered" evidence="6">
    <location>
        <begin position="95"/>
        <end position="173"/>
    </location>
</feature>
<accession>A0AAW0VVE3</accession>
<comment type="subcellular location">
    <subcellularLocation>
        <location evidence="1">Nucleus</location>
    </subcellularLocation>
</comment>
<keyword evidence="2 4" id="KW-0238">DNA-binding</keyword>
<dbReference type="GO" id="GO:0005634">
    <property type="term" value="C:nucleus"/>
    <property type="evidence" value="ECO:0007669"/>
    <property type="project" value="UniProtKB-SubCell"/>
</dbReference>
<dbReference type="EMBL" id="JARKIK010000153">
    <property type="protein sequence ID" value="KAK8720941.1"/>
    <property type="molecule type" value="Genomic_DNA"/>
</dbReference>
<dbReference type="InterPro" id="IPR051762">
    <property type="entry name" value="UBF1"/>
</dbReference>
<comment type="caution">
    <text evidence="8">The sequence shown here is derived from an EMBL/GenBank/DDBJ whole genome shotgun (WGS) entry which is preliminary data.</text>
</comment>
<evidence type="ECO:0000256" key="5">
    <source>
        <dbReference type="SAM" id="Coils"/>
    </source>
</evidence>
<reference evidence="8 9" key="1">
    <citation type="journal article" date="2024" name="BMC Genomics">
        <title>Genome assembly of redclaw crayfish (Cherax quadricarinatus) provides insights into its immune adaptation and hypoxia tolerance.</title>
        <authorList>
            <person name="Liu Z."/>
            <person name="Zheng J."/>
            <person name="Li H."/>
            <person name="Fang K."/>
            <person name="Wang S."/>
            <person name="He J."/>
            <person name="Zhou D."/>
            <person name="Weng S."/>
            <person name="Chi M."/>
            <person name="Gu Z."/>
            <person name="He J."/>
            <person name="Li F."/>
            <person name="Wang M."/>
        </authorList>
    </citation>
    <scope>NUCLEOTIDE SEQUENCE [LARGE SCALE GENOMIC DNA]</scope>
    <source>
        <strain evidence="8">ZL_2023a</strain>
    </source>
</reference>
<feature type="region of interest" description="Disordered" evidence="6">
    <location>
        <begin position="788"/>
        <end position="871"/>
    </location>
</feature>
<feature type="compositionally biased region" description="Polar residues" evidence="6">
    <location>
        <begin position="128"/>
        <end position="142"/>
    </location>
</feature>
<dbReference type="Gene3D" id="1.10.30.10">
    <property type="entry name" value="High mobility group box domain"/>
    <property type="match status" value="2"/>
</dbReference>
<dbReference type="Proteomes" id="UP001445076">
    <property type="component" value="Unassembled WGS sequence"/>
</dbReference>
<evidence type="ECO:0000256" key="6">
    <source>
        <dbReference type="SAM" id="MobiDB-lite"/>
    </source>
</evidence>